<dbReference type="AlphaFoldDB" id="A0A8J4SG38"/>
<keyword evidence="1" id="KW-0175">Coiled coil</keyword>
<accession>A0A8J4SG38</accession>
<evidence type="ECO:0000313" key="2">
    <source>
        <dbReference type="EMBL" id="KAF4322279.1"/>
    </source>
</evidence>
<name>A0A8J4SG38_9STRA</name>
<comment type="caution">
    <text evidence="2">The sequence shown here is derived from an EMBL/GenBank/DDBJ whole genome shotgun (WGS) entry which is preliminary data.</text>
</comment>
<dbReference type="EMBL" id="AOFI03000076">
    <property type="protein sequence ID" value="KAF4322279.1"/>
    <property type="molecule type" value="Genomic_DNA"/>
</dbReference>
<proteinExistence type="predicted"/>
<dbReference type="Proteomes" id="UP000702964">
    <property type="component" value="Unassembled WGS sequence"/>
</dbReference>
<gene>
    <name evidence="2" type="ORF">G195_004730</name>
</gene>
<protein>
    <submittedName>
        <fullName evidence="2">Uncharacterized protein</fullName>
    </submittedName>
</protein>
<organism evidence="2 3">
    <name type="scientific">Phytophthora kernoviae 00238/432</name>
    <dbReference type="NCBI Taxonomy" id="1284355"/>
    <lineage>
        <taxon>Eukaryota</taxon>
        <taxon>Sar</taxon>
        <taxon>Stramenopiles</taxon>
        <taxon>Oomycota</taxon>
        <taxon>Peronosporomycetes</taxon>
        <taxon>Peronosporales</taxon>
        <taxon>Peronosporaceae</taxon>
        <taxon>Phytophthora</taxon>
    </lineage>
</organism>
<evidence type="ECO:0000313" key="3">
    <source>
        <dbReference type="Proteomes" id="UP000702964"/>
    </source>
</evidence>
<evidence type="ECO:0000256" key="1">
    <source>
        <dbReference type="SAM" id="Coils"/>
    </source>
</evidence>
<reference evidence="2" key="2">
    <citation type="submission" date="2020-02" db="EMBL/GenBank/DDBJ databases">
        <authorList>
            <person name="Studholme D.J."/>
        </authorList>
    </citation>
    <scope>NUCLEOTIDE SEQUENCE</scope>
    <source>
        <strain evidence="2">00238/432</strain>
    </source>
</reference>
<reference evidence="2" key="1">
    <citation type="journal article" date="2015" name="Genom Data">
        <title>Draft genome sequences of Phytophthora kernoviae and Phytophthora ramorum lineage EU2 from Scotland.</title>
        <authorList>
            <person name="Sambles C."/>
            <person name="Schlenzig A."/>
            <person name="O'Neill P."/>
            <person name="Grant M."/>
            <person name="Studholme D.J."/>
        </authorList>
    </citation>
    <scope>NUCLEOTIDE SEQUENCE</scope>
    <source>
        <strain evidence="2">00238/432</strain>
    </source>
</reference>
<feature type="coiled-coil region" evidence="1">
    <location>
        <begin position="14"/>
        <end position="41"/>
    </location>
</feature>
<sequence>MSSSSYAAWAKFDVEKELERVDETEHREDQEKQQLKQVHAKENVETSAFQAAQQSADVLAAQAAVAALKAKKRDSDHESGKEALERVKAKLLTKGDSSFGTIRLLP</sequence>